<dbReference type="Proteomes" id="UP000316167">
    <property type="component" value="Unassembled WGS sequence"/>
</dbReference>
<dbReference type="EMBL" id="VLLE01000003">
    <property type="protein sequence ID" value="TWI83000.1"/>
    <property type="molecule type" value="Genomic_DNA"/>
</dbReference>
<dbReference type="PANTHER" id="PTHR30401:SF0">
    <property type="entry name" value="TRNA 2-SELENOURIDINE SYNTHASE"/>
    <property type="match status" value="1"/>
</dbReference>
<evidence type="ECO:0000313" key="4">
    <source>
        <dbReference type="Proteomes" id="UP000316167"/>
    </source>
</evidence>
<dbReference type="PROSITE" id="PS50206">
    <property type="entry name" value="RHODANESE_3"/>
    <property type="match status" value="1"/>
</dbReference>
<organism evidence="3 4">
    <name type="scientific">Lacibacter cauensis</name>
    <dbReference type="NCBI Taxonomy" id="510947"/>
    <lineage>
        <taxon>Bacteria</taxon>
        <taxon>Pseudomonadati</taxon>
        <taxon>Bacteroidota</taxon>
        <taxon>Chitinophagia</taxon>
        <taxon>Chitinophagales</taxon>
        <taxon>Chitinophagaceae</taxon>
        <taxon>Lacibacter</taxon>
    </lineage>
</organism>
<dbReference type="InterPro" id="IPR001763">
    <property type="entry name" value="Rhodanese-like_dom"/>
</dbReference>
<protein>
    <submittedName>
        <fullName evidence="3">tRNA 2-selenouridine synthase</fullName>
    </submittedName>
</protein>
<dbReference type="InterPro" id="IPR016130">
    <property type="entry name" value="Tyr_Pase_AS"/>
</dbReference>
<dbReference type="PROSITE" id="PS00383">
    <property type="entry name" value="TYR_PHOSPHATASE_1"/>
    <property type="match status" value="1"/>
</dbReference>
<dbReference type="PANTHER" id="PTHR30401">
    <property type="entry name" value="TRNA 2-SELENOURIDINE SYNTHASE"/>
    <property type="match status" value="1"/>
</dbReference>
<dbReference type="AlphaFoldDB" id="A0A562SQE3"/>
<dbReference type="Pfam" id="PF00581">
    <property type="entry name" value="Rhodanese"/>
    <property type="match status" value="1"/>
</dbReference>
<evidence type="ECO:0000259" key="2">
    <source>
        <dbReference type="PROSITE" id="PS50206"/>
    </source>
</evidence>
<proteinExistence type="predicted"/>
<evidence type="ECO:0000313" key="3">
    <source>
        <dbReference type="EMBL" id="TWI83000.1"/>
    </source>
</evidence>
<dbReference type="GO" id="GO:0002098">
    <property type="term" value="P:tRNA wobble uridine modification"/>
    <property type="evidence" value="ECO:0007669"/>
    <property type="project" value="InterPro"/>
</dbReference>
<dbReference type="Pfam" id="PF26341">
    <property type="entry name" value="AAA_SelU"/>
    <property type="match status" value="1"/>
</dbReference>
<keyword evidence="4" id="KW-1185">Reference proteome</keyword>
<dbReference type="SUPFAM" id="SSF52821">
    <property type="entry name" value="Rhodanese/Cell cycle control phosphatase"/>
    <property type="match status" value="1"/>
</dbReference>
<dbReference type="GO" id="GO:0043828">
    <property type="term" value="F:tRNA 2-selenouridine synthase activity"/>
    <property type="evidence" value="ECO:0007669"/>
    <property type="project" value="InterPro"/>
</dbReference>
<dbReference type="InterPro" id="IPR027417">
    <property type="entry name" value="P-loop_NTPase"/>
</dbReference>
<name>A0A562SQE3_9BACT</name>
<sequence length="353" mass="40655">MAVKKITIDEFLPLTEQLPVLDVRSPGEYKHAHINNAFSFPLFTDEERKVVGTAYKQESRQKAIKIGLDYFGVKMRKMVEEAEHICDNFKTGDNKSTSGRTVLVHCWRGGMRSGAVAWLLDLYGFDVYTLVGGYKSFRKWALAQFEKDYRFKVLGGFTGSGKTYLLEALMKRKENAIDLEGLAKHKGSAFGNLGMPPQPSQEQFENLLALSLWKASLRPEPIWVEDESQRIGDVNIPINLWKQMRSFPLFFVDIPFEERLKFLVQEYGKHERERLVNAIIRIKKRLGGLETKEAINALIEDRIADCFRILLTYYDKWYLKGMHNREQLEALLHKVPCTTVSVSNIDQLTQQPV</sequence>
<dbReference type="SMART" id="SM00450">
    <property type="entry name" value="RHOD"/>
    <property type="match status" value="1"/>
</dbReference>
<comment type="caution">
    <text evidence="3">The sequence shown here is derived from an EMBL/GenBank/DDBJ whole genome shotgun (WGS) entry which is preliminary data.</text>
</comment>
<evidence type="ECO:0000256" key="1">
    <source>
        <dbReference type="ARBA" id="ARBA00023266"/>
    </source>
</evidence>
<dbReference type="NCBIfam" id="TIGR03167">
    <property type="entry name" value="tRNA_sel_U_synt"/>
    <property type="match status" value="1"/>
</dbReference>
<dbReference type="InterPro" id="IPR036873">
    <property type="entry name" value="Rhodanese-like_dom_sf"/>
</dbReference>
<feature type="domain" description="Rhodanese" evidence="2">
    <location>
        <begin position="14"/>
        <end position="146"/>
    </location>
</feature>
<dbReference type="RefSeq" id="WP_144885088.1">
    <property type="nucleotide sequence ID" value="NZ_VLLE01000003.1"/>
</dbReference>
<dbReference type="Gene3D" id="3.40.250.10">
    <property type="entry name" value="Rhodanese-like domain"/>
    <property type="match status" value="1"/>
</dbReference>
<dbReference type="OrthoDB" id="9808735at2"/>
<gene>
    <name evidence="3" type="ORF">IQ13_1106</name>
</gene>
<keyword evidence="1" id="KW-0711">Selenium</keyword>
<dbReference type="InterPro" id="IPR017582">
    <property type="entry name" value="SelU"/>
</dbReference>
<dbReference type="NCBIfam" id="NF008750">
    <property type="entry name" value="PRK11784.1-2"/>
    <property type="match status" value="1"/>
</dbReference>
<reference evidence="3 4" key="1">
    <citation type="journal article" date="2015" name="Stand. Genomic Sci.">
        <title>Genomic Encyclopedia of Bacterial and Archaeal Type Strains, Phase III: the genomes of soil and plant-associated and newly described type strains.</title>
        <authorList>
            <person name="Whitman W.B."/>
            <person name="Woyke T."/>
            <person name="Klenk H.P."/>
            <person name="Zhou Y."/>
            <person name="Lilburn T.G."/>
            <person name="Beck B.J."/>
            <person name="De Vos P."/>
            <person name="Vandamme P."/>
            <person name="Eisen J.A."/>
            <person name="Garrity G."/>
            <person name="Hugenholtz P."/>
            <person name="Kyrpides N.C."/>
        </authorList>
    </citation>
    <scope>NUCLEOTIDE SEQUENCE [LARGE SCALE GENOMIC DNA]</scope>
    <source>
        <strain evidence="3 4">CGMCC 1.7271</strain>
    </source>
</reference>
<accession>A0A562SQE3</accession>
<dbReference type="SUPFAM" id="SSF52540">
    <property type="entry name" value="P-loop containing nucleoside triphosphate hydrolases"/>
    <property type="match status" value="1"/>
</dbReference>
<dbReference type="InterPro" id="IPR058840">
    <property type="entry name" value="AAA_SelU"/>
</dbReference>